<comment type="caution">
    <text evidence="2">The sequence shown here is derived from an EMBL/GenBank/DDBJ whole genome shotgun (WGS) entry which is preliminary data.</text>
</comment>
<evidence type="ECO:0000313" key="2">
    <source>
        <dbReference type="EMBL" id="MBC9812620.1"/>
    </source>
</evidence>
<dbReference type="AlphaFoldDB" id="A0A8J6PEL1"/>
<keyword evidence="1" id="KW-1133">Transmembrane helix</keyword>
<feature type="transmembrane region" description="Helical" evidence="1">
    <location>
        <begin position="7"/>
        <end position="29"/>
    </location>
</feature>
<name>A0A8J6PEL1_9FLAO</name>
<evidence type="ECO:0000256" key="1">
    <source>
        <dbReference type="SAM" id="Phobius"/>
    </source>
</evidence>
<protein>
    <submittedName>
        <fullName evidence="2">Uncharacterized protein</fullName>
    </submittedName>
</protein>
<reference evidence="2" key="1">
    <citation type="submission" date="2020-09" db="EMBL/GenBank/DDBJ databases">
        <title>Taishania pollutisoli gen. nov., sp. nov., Isolated from Tetrabromobisphenol A-Contaminated Soil.</title>
        <authorList>
            <person name="Chen Q."/>
        </authorList>
    </citation>
    <scope>NUCLEOTIDE SEQUENCE</scope>
    <source>
        <strain evidence="2">CZZ-1</strain>
    </source>
</reference>
<keyword evidence="1" id="KW-0812">Transmembrane</keyword>
<keyword evidence="1" id="KW-0472">Membrane</keyword>
<dbReference type="EMBL" id="JACVEL010000005">
    <property type="protein sequence ID" value="MBC9812620.1"/>
    <property type="molecule type" value="Genomic_DNA"/>
</dbReference>
<gene>
    <name evidence="2" type="ORF">H9Y05_09070</name>
</gene>
<evidence type="ECO:0000313" key="3">
    <source>
        <dbReference type="Proteomes" id="UP000652681"/>
    </source>
</evidence>
<dbReference type="PROSITE" id="PS51257">
    <property type="entry name" value="PROKAR_LIPOPROTEIN"/>
    <property type="match status" value="1"/>
</dbReference>
<keyword evidence="3" id="KW-1185">Reference proteome</keyword>
<sequence>MKKFHPFFSIGTIGMVVAACLHIFLAWGLSLTGVHMSFMVLYTLFSGFLMMGVALTLKAQKEAN</sequence>
<dbReference type="RefSeq" id="WP_163492713.1">
    <property type="nucleotide sequence ID" value="NZ_JACVEL010000005.1"/>
</dbReference>
<feature type="transmembrane region" description="Helical" evidence="1">
    <location>
        <begin position="35"/>
        <end position="57"/>
    </location>
</feature>
<accession>A0A8J6PEL1</accession>
<dbReference type="Proteomes" id="UP000652681">
    <property type="component" value="Unassembled WGS sequence"/>
</dbReference>
<organism evidence="2 3">
    <name type="scientific">Taishania pollutisoli</name>
    <dbReference type="NCBI Taxonomy" id="2766479"/>
    <lineage>
        <taxon>Bacteria</taxon>
        <taxon>Pseudomonadati</taxon>
        <taxon>Bacteroidota</taxon>
        <taxon>Flavobacteriia</taxon>
        <taxon>Flavobacteriales</taxon>
        <taxon>Crocinitomicaceae</taxon>
        <taxon>Taishania</taxon>
    </lineage>
</organism>
<proteinExistence type="predicted"/>